<keyword evidence="12" id="KW-1185">Reference proteome</keyword>
<comment type="similarity">
    <text evidence="1 9">Belongs to the histidine acid phosphatase family. VIP1 subfamily.</text>
</comment>
<evidence type="ECO:0000256" key="7">
    <source>
        <dbReference type="ARBA" id="ARBA00033696"/>
    </source>
</evidence>
<dbReference type="Pfam" id="PF00328">
    <property type="entry name" value="His_Phos_2"/>
    <property type="match status" value="1"/>
</dbReference>
<comment type="subcellular location">
    <subcellularLocation>
        <location evidence="9">Cytoplasm</location>
        <location evidence="9">Cytosol</location>
    </subcellularLocation>
</comment>
<reference evidence="11 12" key="1">
    <citation type="journal article" date="2023" name="Sci. Data">
        <title>Genome assembly of the Korean intertidal mud-creeper Batillaria attramentaria.</title>
        <authorList>
            <person name="Patra A.K."/>
            <person name="Ho P.T."/>
            <person name="Jun S."/>
            <person name="Lee S.J."/>
            <person name="Kim Y."/>
            <person name="Won Y.J."/>
        </authorList>
    </citation>
    <scope>NUCLEOTIDE SEQUENCE [LARGE SCALE GENOMIC DNA]</scope>
    <source>
        <strain evidence="11">Wonlab-2016</strain>
    </source>
</reference>
<keyword evidence="4 9" id="KW-0547">Nucleotide-binding</keyword>
<dbReference type="GO" id="GO:0005829">
    <property type="term" value="C:cytosol"/>
    <property type="evidence" value="ECO:0007669"/>
    <property type="project" value="UniProtKB-SubCell"/>
</dbReference>
<evidence type="ECO:0000256" key="5">
    <source>
        <dbReference type="ARBA" id="ARBA00022777"/>
    </source>
</evidence>
<dbReference type="AlphaFoldDB" id="A0ABD0JC85"/>
<comment type="catalytic activity">
    <reaction evidence="7">
        <text>5-diphospho-1D-myo-inositol 1,2,3,4,6-pentakisphosphate + ATP + H(+) = 1,5-bis(diphospho)-1D-myo-inositol 2,3,4,6-tetrakisphosphate + ADP</text>
        <dbReference type="Rhea" id="RHEA:10276"/>
        <dbReference type="ChEBI" id="CHEBI:15378"/>
        <dbReference type="ChEBI" id="CHEBI:30616"/>
        <dbReference type="ChEBI" id="CHEBI:58628"/>
        <dbReference type="ChEBI" id="CHEBI:77983"/>
        <dbReference type="ChEBI" id="CHEBI:456216"/>
        <dbReference type="EC" id="2.7.4.24"/>
    </reaction>
    <physiologicalReaction direction="left-to-right" evidence="7">
        <dbReference type="Rhea" id="RHEA:10277"/>
    </physiologicalReaction>
</comment>
<evidence type="ECO:0000256" key="6">
    <source>
        <dbReference type="ARBA" id="ARBA00022840"/>
    </source>
</evidence>
<evidence type="ECO:0000256" key="2">
    <source>
        <dbReference type="ARBA" id="ARBA00022490"/>
    </source>
</evidence>
<evidence type="ECO:0000313" key="12">
    <source>
        <dbReference type="Proteomes" id="UP001519460"/>
    </source>
</evidence>
<proteinExistence type="inferred from homology"/>
<protein>
    <recommendedName>
        <fullName evidence="9">Inositol hexakisphosphate and diphosphoinositol-pentakisphosphate kinase</fullName>
        <ecNumber evidence="9">2.7.4.24</ecNumber>
    </recommendedName>
</protein>
<feature type="compositionally biased region" description="Low complexity" evidence="10">
    <location>
        <begin position="798"/>
        <end position="818"/>
    </location>
</feature>
<dbReference type="Proteomes" id="UP001519460">
    <property type="component" value="Unassembled WGS sequence"/>
</dbReference>
<dbReference type="Gene3D" id="3.40.50.1240">
    <property type="entry name" value="Phosphoglycerate mutase-like"/>
    <property type="match status" value="1"/>
</dbReference>
<feature type="region of interest" description="Disordered" evidence="10">
    <location>
        <begin position="594"/>
        <end position="660"/>
    </location>
</feature>
<feature type="compositionally biased region" description="Low complexity" evidence="10">
    <location>
        <begin position="604"/>
        <end position="633"/>
    </location>
</feature>
<dbReference type="CDD" id="cd07061">
    <property type="entry name" value="HP_HAP_like"/>
    <property type="match status" value="1"/>
</dbReference>
<dbReference type="InterPro" id="IPR000560">
    <property type="entry name" value="His_Pase_clade-2"/>
</dbReference>
<comment type="catalytic activity">
    <reaction evidence="8">
        <text>1D-myo-inositol hexakisphosphate + ATP = 1-diphospho-1D-myo-inositol 2,3,4,5,6-pentakisphosphate + ADP</text>
        <dbReference type="Rhea" id="RHEA:37459"/>
        <dbReference type="ChEBI" id="CHEBI:30616"/>
        <dbReference type="ChEBI" id="CHEBI:58130"/>
        <dbReference type="ChEBI" id="CHEBI:74946"/>
        <dbReference type="ChEBI" id="CHEBI:456216"/>
        <dbReference type="EC" id="2.7.4.24"/>
    </reaction>
    <physiologicalReaction direction="left-to-right" evidence="8">
        <dbReference type="Rhea" id="RHEA:37460"/>
    </physiologicalReaction>
</comment>
<keyword evidence="2 9" id="KW-0963">Cytoplasm</keyword>
<feature type="region of interest" description="Disordered" evidence="10">
    <location>
        <begin position="334"/>
        <end position="354"/>
    </location>
</feature>
<keyword evidence="6 9" id="KW-0067">ATP-binding</keyword>
<evidence type="ECO:0000256" key="4">
    <source>
        <dbReference type="ARBA" id="ARBA00022741"/>
    </source>
</evidence>
<feature type="compositionally biased region" description="Polar residues" evidence="10">
    <location>
        <begin position="947"/>
        <end position="959"/>
    </location>
</feature>
<dbReference type="EMBL" id="JACVVK020000506">
    <property type="protein sequence ID" value="KAK7469720.1"/>
    <property type="molecule type" value="Genomic_DNA"/>
</dbReference>
<organism evidence="11 12">
    <name type="scientific">Batillaria attramentaria</name>
    <dbReference type="NCBI Taxonomy" id="370345"/>
    <lineage>
        <taxon>Eukaryota</taxon>
        <taxon>Metazoa</taxon>
        <taxon>Spiralia</taxon>
        <taxon>Lophotrochozoa</taxon>
        <taxon>Mollusca</taxon>
        <taxon>Gastropoda</taxon>
        <taxon>Caenogastropoda</taxon>
        <taxon>Sorbeoconcha</taxon>
        <taxon>Cerithioidea</taxon>
        <taxon>Batillariidae</taxon>
        <taxon>Batillaria</taxon>
    </lineage>
</organism>
<dbReference type="PANTHER" id="PTHR12750:SF9">
    <property type="entry name" value="INOSITOL HEXAKISPHOSPHATE AND DIPHOSPHOINOSITOL-PENTAKISPHOSPHATE KINASE"/>
    <property type="match status" value="1"/>
</dbReference>
<gene>
    <name evidence="11" type="ORF">BaRGS_00036251</name>
</gene>
<comment type="caution">
    <text evidence="11">The sequence shown here is derived from an EMBL/GenBank/DDBJ whole genome shotgun (WGS) entry which is preliminary data.</text>
</comment>
<sequence>MVCVLPPLAEEAGSMSGSADGSDTSPCTANVQDCRLWDDAPRDPSLLLILKWGGELTPAGRIQAENLGKAFRTLYPGGQGQFEAPGLGFLRLHSTFRHDLKIYASDEGRVQMTAAAFTKGLLALEGELTPILVQMVKSANTNGLLDGEGKTSKSQIVVKGKLKEVFNQDHNFTEDDCYKLNPTNAAALTNAMEFVKNPHFMCEHIHMMIKEITAKIRSLKAELKSRDLPLYNGESWELLIRRWAKLEKDFMLKNGHFEISKIPDIYDCIKYDLQHNQKTLNYERMNELFMCSKALADIIIPQEYGITVEEKLHIAQNYCMPFLRKIRSDFVNVSSHPADGSQEEDTQSTRLDSRYSKGVASPERFVRTRLYFTSESHIHSMLNMLRYGNLFEEGTDKQWERALKFLDATAELNYMSQIVFMLFEDPSKPTDSDERYHMELHFSPGAYTSCDEPTEPLRMGYRPKHCPPTQKLHDSDSLSGSARLVSAFSGPVPQVKKRPLRLETGTDLGDINESDMFEIVAGQSGCSTPSCQEKDEVSSPKSPTRPPGSPDPTIPEWDWGDDSGGSRNSTDITVTVEGSKVECEAKDQYLHVSVSVESQKSKSTESTSSGGSVQKQRASSPINITVSSTTSNTELSKVSLEEKRSRSFEDKNESVPTTTKDADLGLVGRYSDETGVERNTPTAPLQENITAAEAVTVSSCSLDASDSGEECNVLPGLLGSASTPDFNSLRAQRLGALEGFSYVPQLHPLETLHNTLTYRQIDDFLGRVTSTKFPMPAISPSFAASRPSLMLVSPHKYSQSYPPSSNSSSGPSSPSSVPTPIDFLSNFRAYIERQEKEQAVHCDTDDSATSLTRRPNATLSCPPTPPPSRGCSDVNVNCESKPGVAHPPCNSSSDCGTSVDAACIVRAACRSGSDCGSSVDTEMAVDTVATDKNNSCDTHGVGSVKCDSNTVLPGASQGQKETEVLGDTESTQAPRSQSLPSVRSENRFTVSRIHSDSS</sequence>
<keyword evidence="5 9" id="KW-0418">Kinase</keyword>
<accession>A0ABD0JC85</accession>
<feature type="region of interest" description="Disordered" evidence="10">
    <location>
        <begin position="794"/>
        <end position="818"/>
    </location>
</feature>
<evidence type="ECO:0000256" key="1">
    <source>
        <dbReference type="ARBA" id="ARBA00005609"/>
    </source>
</evidence>
<dbReference type="PANTHER" id="PTHR12750">
    <property type="entry name" value="DIPHOSPHOINOSITOL PENTAKISPHOSPHATE KINASE"/>
    <property type="match status" value="1"/>
</dbReference>
<feature type="compositionally biased region" description="Pro residues" evidence="10">
    <location>
        <begin position="543"/>
        <end position="553"/>
    </location>
</feature>
<comment type="function">
    <text evidence="9">Bifunctional inositol kinase that acts in concert with the IP6K kinases to synthesize the diphosphate group-containing inositol pyrophosphates diphosphoinositol pentakisphosphate, PP-InsP5, and bis-diphosphoinositol tetrakisphosphate, (PP)2-InsP4. PP-InsP5 and (PP)2-InsP4, also respectively called InsP7 and InsP8, may regulate a variety of cellular processes, including apoptosis, vesicle trafficking, cytoskeletal dynamics, and exocytosis. Phosphorylates inositol hexakisphosphate (InsP6).</text>
</comment>
<feature type="compositionally biased region" description="Polar residues" evidence="10">
    <location>
        <begin position="847"/>
        <end position="861"/>
    </location>
</feature>
<dbReference type="GO" id="GO:0005524">
    <property type="term" value="F:ATP binding"/>
    <property type="evidence" value="ECO:0007669"/>
    <property type="project" value="UniProtKB-KW"/>
</dbReference>
<evidence type="ECO:0000313" key="11">
    <source>
        <dbReference type="EMBL" id="KAK7469720.1"/>
    </source>
</evidence>
<keyword evidence="3 9" id="KW-0808">Transferase</keyword>
<evidence type="ECO:0000256" key="3">
    <source>
        <dbReference type="ARBA" id="ARBA00022679"/>
    </source>
</evidence>
<feature type="compositionally biased region" description="Basic and acidic residues" evidence="10">
    <location>
        <begin position="639"/>
        <end position="653"/>
    </location>
</feature>
<dbReference type="GO" id="GO:0000829">
    <property type="term" value="F:diphosphoinositol pentakisphosphate kinase activity"/>
    <property type="evidence" value="ECO:0007669"/>
    <property type="project" value="UniProtKB-ARBA"/>
</dbReference>
<dbReference type="EC" id="2.7.4.24" evidence="9"/>
<evidence type="ECO:0000256" key="10">
    <source>
        <dbReference type="SAM" id="MobiDB-lite"/>
    </source>
</evidence>
<feature type="compositionally biased region" description="Polar residues" evidence="10">
    <location>
        <begin position="968"/>
        <end position="989"/>
    </location>
</feature>
<dbReference type="InterPro" id="IPR037446">
    <property type="entry name" value="His_Pase_VIP1"/>
</dbReference>
<feature type="region of interest" description="Disordered" evidence="10">
    <location>
        <begin position="947"/>
        <end position="998"/>
    </location>
</feature>
<feature type="region of interest" description="Disordered" evidence="10">
    <location>
        <begin position="838"/>
        <end position="866"/>
    </location>
</feature>
<feature type="region of interest" description="Disordered" evidence="10">
    <location>
        <begin position="523"/>
        <end position="571"/>
    </location>
</feature>
<evidence type="ECO:0000256" key="9">
    <source>
        <dbReference type="RuleBase" id="RU365032"/>
    </source>
</evidence>
<evidence type="ECO:0000256" key="8">
    <source>
        <dbReference type="ARBA" id="ARBA00034629"/>
    </source>
</evidence>
<dbReference type="SUPFAM" id="SSF53254">
    <property type="entry name" value="Phosphoglycerate mutase-like"/>
    <property type="match status" value="1"/>
</dbReference>
<dbReference type="InterPro" id="IPR029033">
    <property type="entry name" value="His_PPase_superfam"/>
</dbReference>
<name>A0ABD0JC85_9CAEN</name>
<dbReference type="GO" id="GO:0000828">
    <property type="term" value="F:inositol hexakisphosphate kinase activity"/>
    <property type="evidence" value="ECO:0007669"/>
    <property type="project" value="UniProtKB-ARBA"/>
</dbReference>